<evidence type="ECO:0000256" key="6">
    <source>
        <dbReference type="ARBA" id="ARBA00037281"/>
    </source>
</evidence>
<keyword evidence="4" id="KW-0808">Transferase</keyword>
<comment type="subcellular location">
    <subcellularLocation>
        <location evidence="1">Cell membrane</location>
    </subcellularLocation>
</comment>
<keyword evidence="5" id="KW-0472">Membrane</keyword>
<evidence type="ECO:0000313" key="11">
    <source>
        <dbReference type="EMBL" id="KKM44965.1"/>
    </source>
</evidence>
<dbReference type="eggNOG" id="COG1215">
    <property type="taxonomic scope" value="Bacteria"/>
</dbReference>
<evidence type="ECO:0000313" key="12">
    <source>
        <dbReference type="Proteomes" id="UP000052979"/>
    </source>
</evidence>
<keyword evidence="12" id="KW-1185">Reference proteome</keyword>
<gene>
    <name evidence="11" type="ORF">VT73_07570</name>
</gene>
<dbReference type="AlphaFoldDB" id="A0A0U1PS79"/>
<dbReference type="PANTHER" id="PTHR43646:SF2">
    <property type="entry name" value="GLYCOSYLTRANSFERASE 2-LIKE DOMAIN-CONTAINING PROTEIN"/>
    <property type="match status" value="1"/>
</dbReference>
<dbReference type="PATRIC" id="fig|145458.8.peg.1725"/>
<evidence type="ECO:0000256" key="5">
    <source>
        <dbReference type="ARBA" id="ARBA00023136"/>
    </source>
</evidence>
<dbReference type="KEGG" id="rtc:APU90_07405"/>
<evidence type="ECO:0000256" key="4">
    <source>
        <dbReference type="ARBA" id="ARBA00022679"/>
    </source>
</evidence>
<evidence type="ECO:0000256" key="8">
    <source>
        <dbReference type="ARBA" id="ARBA00038120"/>
    </source>
</evidence>
<protein>
    <recommendedName>
        <fullName evidence="9">4,4'-diaponeurosporenoate glycosyltransferase</fullName>
    </recommendedName>
</protein>
<comment type="function">
    <text evidence="6">Catalyzes the glycosylation of 4,4'-diaponeurosporenoate, i.e. the esterification of glucose at the C1'' position with the carboxyl group of 4,4'-diaponeurosporenic acid, to form glycosyl-4,4'-diaponeurosporenoate. This is a step in the biosynthesis of staphyloxanthin, an orange pigment present in most staphylococci strains.</text>
</comment>
<organism evidence="11 12">
    <name type="scientific">Rathayibacter toxicus</name>
    <dbReference type="NCBI Taxonomy" id="145458"/>
    <lineage>
        <taxon>Bacteria</taxon>
        <taxon>Bacillati</taxon>
        <taxon>Actinomycetota</taxon>
        <taxon>Actinomycetes</taxon>
        <taxon>Micrococcales</taxon>
        <taxon>Microbacteriaceae</taxon>
        <taxon>Rathayibacter</taxon>
    </lineage>
</organism>
<name>A0A0U1PS79_9MICO</name>
<proteinExistence type="inferred from homology"/>
<comment type="similarity">
    <text evidence="8">Belongs to the glycosyltransferase 2 family. CrtQ subfamily.</text>
</comment>
<evidence type="ECO:0000256" key="7">
    <source>
        <dbReference type="ARBA" id="ARBA00037904"/>
    </source>
</evidence>
<dbReference type="GO" id="GO:0016757">
    <property type="term" value="F:glycosyltransferase activity"/>
    <property type="evidence" value="ECO:0007669"/>
    <property type="project" value="UniProtKB-KW"/>
</dbReference>
<keyword evidence="2" id="KW-1003">Cell membrane</keyword>
<dbReference type="Proteomes" id="UP000052979">
    <property type="component" value="Unassembled WGS sequence"/>
</dbReference>
<dbReference type="Gene3D" id="3.90.550.10">
    <property type="entry name" value="Spore Coat Polysaccharide Biosynthesis Protein SpsA, Chain A"/>
    <property type="match status" value="1"/>
</dbReference>
<evidence type="ECO:0000256" key="9">
    <source>
        <dbReference type="ARBA" id="ARBA00040345"/>
    </source>
</evidence>
<dbReference type="Pfam" id="PF00535">
    <property type="entry name" value="Glycos_transf_2"/>
    <property type="match status" value="1"/>
</dbReference>
<evidence type="ECO:0000256" key="3">
    <source>
        <dbReference type="ARBA" id="ARBA00022676"/>
    </source>
</evidence>
<sequence length="245" mass="25526">MSSIQHLVVVVPAHNEAERIRALLASVRESSATLARHRPAVGVRVFVVADGCTDTTAAIAGASGAEVLERHRCGVGAARATGIAHALASASVPAERLWIANTDADSIVPSDWLLTHVTQGCDYDALLGTVRPHPADLTAAAYKRWQRSSAKEEQVGSIHGANLGVRASAYLAAGGFGSESVHEDVLLVHRLRASGAKVGATADGEVVTSGRRNNRVIGGYGGYLHAHVGQADATAMPDRLLTHAE</sequence>
<dbReference type="InterPro" id="IPR001173">
    <property type="entry name" value="Glyco_trans_2-like"/>
</dbReference>
<dbReference type="RefSeq" id="WP_042734323.1">
    <property type="nucleotide sequence ID" value="NZ_CP010848.1"/>
</dbReference>
<comment type="caution">
    <text evidence="11">The sequence shown here is derived from an EMBL/GenBank/DDBJ whole genome shotgun (WGS) entry which is preliminary data.</text>
</comment>
<dbReference type="EMBL" id="LBFI01000049">
    <property type="protein sequence ID" value="KKM44965.1"/>
    <property type="molecule type" value="Genomic_DNA"/>
</dbReference>
<dbReference type="GO" id="GO:0005886">
    <property type="term" value="C:plasma membrane"/>
    <property type="evidence" value="ECO:0007669"/>
    <property type="project" value="UniProtKB-SubCell"/>
</dbReference>
<feature type="domain" description="Glycosyltransferase 2-like" evidence="10">
    <location>
        <begin position="9"/>
        <end position="141"/>
    </location>
</feature>
<reference evidence="11 12" key="1">
    <citation type="submission" date="2015-04" db="EMBL/GenBank/DDBJ databases">
        <title>Draft genome sequence of Rathayibacter toxicus strain FH-142 (AKA 70134 or CS 32), a Western Australian isolate.</title>
        <authorList>
            <consortium name="Consortium for Microbial Forensics and Genomics (microFORGE)"/>
            <person name="Knight B.M."/>
            <person name="Roberts D.P."/>
            <person name="Lin D."/>
            <person name="Hari K."/>
            <person name="Fletcher J."/>
            <person name="Melcher U."/>
            <person name="Blagden T."/>
            <person name="Luster D.G."/>
            <person name="Sechler A.J."/>
            <person name="Schneider W.L."/>
            <person name="Winegar R.A."/>
        </authorList>
    </citation>
    <scope>NUCLEOTIDE SEQUENCE [LARGE SCALE GENOMIC DNA]</scope>
    <source>
        <strain evidence="11 12">FH142</strain>
    </source>
</reference>
<accession>A0A0U1PS79</accession>
<dbReference type="InterPro" id="IPR029044">
    <property type="entry name" value="Nucleotide-diphossugar_trans"/>
</dbReference>
<comment type="pathway">
    <text evidence="7">Carotenoid biosynthesis; staphyloxanthin biosynthesis; staphyloxanthin from farnesyl diphosphate: step 4/5.</text>
</comment>
<dbReference type="STRING" id="145458.APU90_07405"/>
<keyword evidence="3" id="KW-0328">Glycosyltransferase</keyword>
<evidence type="ECO:0000256" key="2">
    <source>
        <dbReference type="ARBA" id="ARBA00022475"/>
    </source>
</evidence>
<dbReference type="SUPFAM" id="SSF53448">
    <property type="entry name" value="Nucleotide-diphospho-sugar transferases"/>
    <property type="match status" value="1"/>
</dbReference>
<dbReference type="PANTHER" id="PTHR43646">
    <property type="entry name" value="GLYCOSYLTRANSFERASE"/>
    <property type="match status" value="1"/>
</dbReference>
<evidence type="ECO:0000256" key="1">
    <source>
        <dbReference type="ARBA" id="ARBA00004236"/>
    </source>
</evidence>
<dbReference type="GeneID" id="93666420"/>
<evidence type="ECO:0000259" key="10">
    <source>
        <dbReference type="Pfam" id="PF00535"/>
    </source>
</evidence>